<dbReference type="InterPro" id="IPR000743">
    <property type="entry name" value="Glyco_hydro_28"/>
</dbReference>
<evidence type="ECO:0000313" key="15">
    <source>
        <dbReference type="EMBL" id="CAG9856918.1"/>
    </source>
</evidence>
<dbReference type="EC" id="3.2.1.15" evidence="3"/>
<keyword evidence="16" id="KW-1185">Reference proteome</keyword>
<name>A0A9N9XK21_PHYSR</name>
<evidence type="ECO:0000256" key="12">
    <source>
        <dbReference type="ARBA" id="ARBA00034074"/>
    </source>
</evidence>
<keyword evidence="9" id="KW-0325">Glycoprotein</keyword>
<gene>
    <name evidence="15" type="ORF">PHYEVI_LOCUS3329</name>
</gene>
<comment type="catalytic activity">
    <reaction evidence="12">
        <text>(1,4-alpha-D-galacturonosyl)n+m + H2O = (1,4-alpha-D-galacturonosyl)n + (1,4-alpha-D-galacturonosyl)m.</text>
        <dbReference type="EC" id="3.2.1.15"/>
    </reaction>
</comment>
<evidence type="ECO:0000256" key="4">
    <source>
        <dbReference type="ARBA" id="ARBA00022525"/>
    </source>
</evidence>
<dbReference type="SMART" id="SM00710">
    <property type="entry name" value="PbH1"/>
    <property type="match status" value="7"/>
</dbReference>
<dbReference type="Pfam" id="PF00295">
    <property type="entry name" value="Glyco_hydro_28"/>
    <property type="match status" value="1"/>
</dbReference>
<dbReference type="GO" id="GO:0004650">
    <property type="term" value="F:polygalacturonase activity"/>
    <property type="evidence" value="ECO:0007669"/>
    <property type="project" value="UniProtKB-EC"/>
</dbReference>
<dbReference type="OrthoDB" id="1546079at2759"/>
<dbReference type="GO" id="GO:0045490">
    <property type="term" value="P:pectin catabolic process"/>
    <property type="evidence" value="ECO:0007669"/>
    <property type="project" value="TreeGrafter"/>
</dbReference>
<dbReference type="PANTHER" id="PTHR31884">
    <property type="entry name" value="POLYGALACTURONASE"/>
    <property type="match status" value="1"/>
</dbReference>
<dbReference type="Gene3D" id="2.160.20.10">
    <property type="entry name" value="Single-stranded right-handed beta-helix, Pectin lyase-like"/>
    <property type="match status" value="1"/>
</dbReference>
<proteinExistence type="inferred from homology"/>
<evidence type="ECO:0000256" key="10">
    <source>
        <dbReference type="ARBA" id="ARBA00023295"/>
    </source>
</evidence>
<dbReference type="InterPro" id="IPR011050">
    <property type="entry name" value="Pectin_lyase_fold/virulence"/>
</dbReference>
<dbReference type="GO" id="GO:0071555">
    <property type="term" value="P:cell wall organization"/>
    <property type="evidence" value="ECO:0007669"/>
    <property type="project" value="UniProtKB-KW"/>
</dbReference>
<dbReference type="EMBL" id="OU900105">
    <property type="protein sequence ID" value="CAG9856918.1"/>
    <property type="molecule type" value="Genomic_DNA"/>
</dbReference>
<comment type="subcellular location">
    <subcellularLocation>
        <location evidence="1">Secreted</location>
    </subcellularLocation>
</comment>
<evidence type="ECO:0000256" key="8">
    <source>
        <dbReference type="ARBA" id="ARBA00023157"/>
    </source>
</evidence>
<evidence type="ECO:0000256" key="14">
    <source>
        <dbReference type="SAM" id="SignalP"/>
    </source>
</evidence>
<organism evidence="15 16">
    <name type="scientific">Phyllotreta striolata</name>
    <name type="common">Striped flea beetle</name>
    <name type="synonym">Crioceris striolata</name>
    <dbReference type="NCBI Taxonomy" id="444603"/>
    <lineage>
        <taxon>Eukaryota</taxon>
        <taxon>Metazoa</taxon>
        <taxon>Ecdysozoa</taxon>
        <taxon>Arthropoda</taxon>
        <taxon>Hexapoda</taxon>
        <taxon>Insecta</taxon>
        <taxon>Pterygota</taxon>
        <taxon>Neoptera</taxon>
        <taxon>Endopterygota</taxon>
        <taxon>Coleoptera</taxon>
        <taxon>Polyphaga</taxon>
        <taxon>Cucujiformia</taxon>
        <taxon>Chrysomeloidea</taxon>
        <taxon>Chrysomelidae</taxon>
        <taxon>Galerucinae</taxon>
        <taxon>Alticini</taxon>
        <taxon>Phyllotreta</taxon>
    </lineage>
</organism>
<comment type="similarity">
    <text evidence="2 13">Belongs to the glycosyl hydrolase 28 family.</text>
</comment>
<dbReference type="PANTHER" id="PTHR31884:SF9">
    <property type="entry name" value="ENDOPOLYGALACTURONASE D-RELATED"/>
    <property type="match status" value="1"/>
</dbReference>
<sequence length="371" mass="40574">MKSFHAILTIIVITSSAKFAQSLNCTINEFDQLKNITQSCRNIVISNLVVPAAKSLELSLLPKTTLDFQGRITFEYSAWNGPLVTILGESLTIRGSPESVLDGQGQLYWDGKGGNGGKPKPVFMRIKAQNSLFENIKILNCPVRCVSISHSSNTKIRYWTIDVSDGDKNNFTGHNTDGFDLGSNNNLVIEHSVVKNQDDCVVVNKGSNILIQNMTCSGGHGLSLSVGSSLNNFEDNTVYNVTFRDSIIRQSANGIHLKTHCNSGKGLIRNITYENIRLIDITNFGINVQQNYANGEATDKPKGNIPIVDFHLRNITGNMKSFMNSPTISANIVCGIGGCSDWLWNGVVINGAQNASICNFEPTGYKCNENM</sequence>
<keyword evidence="10 13" id="KW-0326">Glycosidase</keyword>
<evidence type="ECO:0000256" key="11">
    <source>
        <dbReference type="ARBA" id="ARBA00023316"/>
    </source>
</evidence>
<dbReference type="InterPro" id="IPR006626">
    <property type="entry name" value="PbH1"/>
</dbReference>
<keyword evidence="11" id="KW-0961">Cell wall biogenesis/degradation</keyword>
<keyword evidence="6" id="KW-0677">Repeat</keyword>
<keyword evidence="5 14" id="KW-0732">Signal</keyword>
<evidence type="ECO:0000256" key="6">
    <source>
        <dbReference type="ARBA" id="ARBA00022737"/>
    </source>
</evidence>
<keyword evidence="8" id="KW-1015">Disulfide bond</keyword>
<keyword evidence="7 13" id="KW-0378">Hydrolase</keyword>
<evidence type="ECO:0000256" key="7">
    <source>
        <dbReference type="ARBA" id="ARBA00022801"/>
    </source>
</evidence>
<dbReference type="InterPro" id="IPR050434">
    <property type="entry name" value="Glycosyl_hydrlase_28"/>
</dbReference>
<evidence type="ECO:0000313" key="16">
    <source>
        <dbReference type="Proteomes" id="UP001153712"/>
    </source>
</evidence>
<accession>A0A9N9XK21</accession>
<evidence type="ECO:0000256" key="5">
    <source>
        <dbReference type="ARBA" id="ARBA00022729"/>
    </source>
</evidence>
<evidence type="ECO:0000256" key="9">
    <source>
        <dbReference type="ARBA" id="ARBA00023180"/>
    </source>
</evidence>
<dbReference type="SUPFAM" id="SSF51126">
    <property type="entry name" value="Pectin lyase-like"/>
    <property type="match status" value="1"/>
</dbReference>
<evidence type="ECO:0000256" key="1">
    <source>
        <dbReference type="ARBA" id="ARBA00004613"/>
    </source>
</evidence>
<dbReference type="Proteomes" id="UP001153712">
    <property type="component" value="Chromosome 12"/>
</dbReference>
<dbReference type="AlphaFoldDB" id="A0A9N9XK21"/>
<feature type="chain" id="PRO_5040498517" description="endo-polygalacturonase" evidence="14">
    <location>
        <begin position="23"/>
        <end position="371"/>
    </location>
</feature>
<reference evidence="15" key="1">
    <citation type="submission" date="2022-01" db="EMBL/GenBank/DDBJ databases">
        <authorList>
            <person name="King R."/>
        </authorList>
    </citation>
    <scope>NUCLEOTIDE SEQUENCE</scope>
</reference>
<dbReference type="GO" id="GO:0005576">
    <property type="term" value="C:extracellular region"/>
    <property type="evidence" value="ECO:0007669"/>
    <property type="project" value="UniProtKB-SubCell"/>
</dbReference>
<evidence type="ECO:0000256" key="2">
    <source>
        <dbReference type="ARBA" id="ARBA00008834"/>
    </source>
</evidence>
<evidence type="ECO:0000256" key="3">
    <source>
        <dbReference type="ARBA" id="ARBA00012736"/>
    </source>
</evidence>
<dbReference type="InterPro" id="IPR012334">
    <property type="entry name" value="Pectin_lyas_fold"/>
</dbReference>
<keyword evidence="4" id="KW-0964">Secreted</keyword>
<feature type="signal peptide" evidence="14">
    <location>
        <begin position="1"/>
        <end position="22"/>
    </location>
</feature>
<evidence type="ECO:0000256" key="13">
    <source>
        <dbReference type="RuleBase" id="RU361169"/>
    </source>
</evidence>
<protein>
    <recommendedName>
        <fullName evidence="3">endo-polygalacturonase</fullName>
        <ecNumber evidence="3">3.2.1.15</ecNumber>
    </recommendedName>
</protein>